<dbReference type="InterPro" id="IPR013830">
    <property type="entry name" value="SGNH_hydro"/>
</dbReference>
<comment type="caution">
    <text evidence="2">The sequence shown here is derived from an EMBL/GenBank/DDBJ whole genome shotgun (WGS) entry which is preliminary data.</text>
</comment>
<dbReference type="RefSeq" id="WP_079289881.1">
    <property type="nucleotide sequence ID" value="NZ_MWPS01000005.1"/>
</dbReference>
<reference evidence="2 3" key="1">
    <citation type="submission" date="2017-02" db="EMBL/GenBank/DDBJ databases">
        <title>Draft genome of Acidibacillus ferrooxidans Huett2.</title>
        <authorList>
            <person name="Schopf S."/>
        </authorList>
    </citation>
    <scope>NUCLEOTIDE SEQUENCE [LARGE SCALE GENOMIC DNA]</scope>
    <source>
        <strain evidence="2 3">Huett2</strain>
    </source>
</reference>
<dbReference type="CDD" id="cd00229">
    <property type="entry name" value="SGNH_hydrolase"/>
    <property type="match status" value="1"/>
</dbReference>
<dbReference type="Pfam" id="PF13472">
    <property type="entry name" value="Lipase_GDSL_2"/>
    <property type="match status" value="1"/>
</dbReference>
<feature type="domain" description="SGNH hydrolase-type esterase" evidence="1">
    <location>
        <begin position="57"/>
        <end position="231"/>
    </location>
</feature>
<dbReference type="Proteomes" id="UP000190229">
    <property type="component" value="Unassembled WGS sequence"/>
</dbReference>
<dbReference type="EMBL" id="MWPS01000005">
    <property type="protein sequence ID" value="OPG17306.1"/>
    <property type="molecule type" value="Genomic_DNA"/>
</dbReference>
<proteinExistence type="predicted"/>
<dbReference type="Gene3D" id="3.40.50.1110">
    <property type="entry name" value="SGNH hydrolase"/>
    <property type="match status" value="1"/>
</dbReference>
<evidence type="ECO:0000313" key="3">
    <source>
        <dbReference type="Proteomes" id="UP000190229"/>
    </source>
</evidence>
<evidence type="ECO:0000313" key="2">
    <source>
        <dbReference type="EMBL" id="OPG17306.1"/>
    </source>
</evidence>
<evidence type="ECO:0000259" key="1">
    <source>
        <dbReference type="Pfam" id="PF13472"/>
    </source>
</evidence>
<sequence length="251" mass="27366">MNRLRRRHQRILRNRVIAGVFLAVILLFAVGGHLTYALHRSVSKPKALPKGPIRVMAIGSSVAKGWDDKTGGGYLARGVAGYAKGVHHAFAFVNHAVEGETAEAALPLLPSWIKAIHPNVLLISWGMLDDATAKTPLSVFSRTIRQEISLAIANHETVWVVTPPVTPASYTVNRVSEAQYVSTELAVAHSYPAREVSVFDVFNQMKAYIASHHQNYKMYAADAWHPNTAGHVLAGRLLAHDLLSGSPAFPN</sequence>
<accession>A0A1V4EWJ2</accession>
<gene>
    <name evidence="2" type="ORF">B2M26_02985</name>
</gene>
<organism evidence="2 3">
    <name type="scientific">Ferroacidibacillus organovorans</name>
    <dbReference type="NCBI Taxonomy" id="1765683"/>
    <lineage>
        <taxon>Bacteria</taxon>
        <taxon>Bacillati</taxon>
        <taxon>Bacillota</taxon>
        <taxon>Bacilli</taxon>
        <taxon>Bacillales</taxon>
        <taxon>Alicyclobacillaceae</taxon>
        <taxon>Ferroacidibacillus</taxon>
    </lineage>
</organism>
<dbReference type="SUPFAM" id="SSF52266">
    <property type="entry name" value="SGNH hydrolase"/>
    <property type="match status" value="1"/>
</dbReference>
<dbReference type="InterPro" id="IPR036514">
    <property type="entry name" value="SGNH_hydro_sf"/>
</dbReference>
<name>A0A1V4EWJ2_9BACL</name>
<keyword evidence="3" id="KW-1185">Reference proteome</keyword>
<protein>
    <recommendedName>
        <fullName evidence="1">SGNH hydrolase-type esterase domain-containing protein</fullName>
    </recommendedName>
</protein>
<dbReference type="AlphaFoldDB" id="A0A1V4EWJ2"/>